<organism evidence="2 3">
    <name type="scientific">Mesorhizobium shangrilense</name>
    <dbReference type="NCBI Taxonomy" id="460060"/>
    <lineage>
        <taxon>Bacteria</taxon>
        <taxon>Pseudomonadati</taxon>
        <taxon>Pseudomonadota</taxon>
        <taxon>Alphaproteobacteria</taxon>
        <taxon>Hyphomicrobiales</taxon>
        <taxon>Phyllobacteriaceae</taxon>
        <taxon>Mesorhizobium</taxon>
    </lineage>
</organism>
<protein>
    <submittedName>
        <fullName evidence="2">Uncharacterized protein</fullName>
    </submittedName>
</protein>
<name>A0ABV2DLS8_9HYPH</name>
<reference evidence="2 3" key="1">
    <citation type="submission" date="2024-06" db="EMBL/GenBank/DDBJ databases">
        <authorList>
            <person name="Kim D.-U."/>
        </authorList>
    </citation>
    <scope>NUCLEOTIDE SEQUENCE [LARGE SCALE GENOMIC DNA]</scope>
    <source>
        <strain evidence="2 3">KACC15460</strain>
    </source>
</reference>
<feature type="compositionally biased region" description="Basic and acidic residues" evidence="1">
    <location>
        <begin position="13"/>
        <end position="37"/>
    </location>
</feature>
<accession>A0ABV2DLS8</accession>
<evidence type="ECO:0000256" key="1">
    <source>
        <dbReference type="SAM" id="MobiDB-lite"/>
    </source>
</evidence>
<keyword evidence="3" id="KW-1185">Reference proteome</keyword>
<feature type="region of interest" description="Disordered" evidence="1">
    <location>
        <begin position="1"/>
        <end position="37"/>
    </location>
</feature>
<proteinExistence type="predicted"/>
<dbReference type="EMBL" id="JBEWSZ010000002">
    <property type="protein sequence ID" value="MET2831042.1"/>
    <property type="molecule type" value="Genomic_DNA"/>
</dbReference>
<dbReference type="Proteomes" id="UP001548832">
    <property type="component" value="Unassembled WGS sequence"/>
</dbReference>
<evidence type="ECO:0000313" key="3">
    <source>
        <dbReference type="Proteomes" id="UP001548832"/>
    </source>
</evidence>
<sequence length="81" mass="9091">MVRDVLVPSRTVVDGRQRPDEGESKQNSALREDDDVHKQHWQYRISTARQFASPPHQLMLRLCDASVATNGHDDGIGPAAR</sequence>
<comment type="caution">
    <text evidence="2">The sequence shown here is derived from an EMBL/GenBank/DDBJ whole genome shotgun (WGS) entry which is preliminary data.</text>
</comment>
<gene>
    <name evidence="2" type="ORF">ABVQ20_29080</name>
</gene>
<evidence type="ECO:0000313" key="2">
    <source>
        <dbReference type="EMBL" id="MET2831042.1"/>
    </source>
</evidence>
<dbReference type="RefSeq" id="WP_354463131.1">
    <property type="nucleotide sequence ID" value="NZ_JBEWSZ010000002.1"/>
</dbReference>